<accession>A0A8F3DWJ8</accession>
<organism evidence="2 4">
    <name type="scientific">Ferrovum myxofaciens</name>
    <dbReference type="NCBI Taxonomy" id="416213"/>
    <lineage>
        <taxon>Bacteria</taxon>
        <taxon>Pseudomonadati</taxon>
        <taxon>Pseudomonadota</taxon>
        <taxon>Betaproteobacteria</taxon>
        <taxon>Ferrovales</taxon>
        <taxon>Ferrovaceae</taxon>
        <taxon>Ferrovum</taxon>
    </lineage>
</organism>
<dbReference type="EMBL" id="CP071137">
    <property type="protein sequence ID" value="QWY77206.1"/>
    <property type="molecule type" value="Genomic_DNA"/>
</dbReference>
<dbReference type="SUPFAM" id="SSF55781">
    <property type="entry name" value="GAF domain-like"/>
    <property type="match status" value="1"/>
</dbReference>
<dbReference type="InterPro" id="IPR003018">
    <property type="entry name" value="GAF"/>
</dbReference>
<feature type="domain" description="GAF" evidence="1">
    <location>
        <begin position="25"/>
        <end position="169"/>
    </location>
</feature>
<keyword evidence="4" id="KW-1185">Reference proteome</keyword>
<dbReference type="Gene3D" id="3.30.450.40">
    <property type="match status" value="1"/>
</dbReference>
<protein>
    <submittedName>
        <fullName evidence="2">GAF domain protein</fullName>
    </submittedName>
    <submittedName>
        <fullName evidence="3">GAF domain-containing protein</fullName>
    </submittedName>
</protein>
<evidence type="ECO:0000313" key="2">
    <source>
        <dbReference type="EMBL" id="KXW57232.1"/>
    </source>
</evidence>
<dbReference type="Proteomes" id="UP000075653">
    <property type="component" value="Unassembled WGS sequence"/>
</dbReference>
<evidence type="ECO:0000259" key="1">
    <source>
        <dbReference type="SMART" id="SM00065"/>
    </source>
</evidence>
<dbReference type="InterPro" id="IPR029016">
    <property type="entry name" value="GAF-like_dom_sf"/>
</dbReference>
<evidence type="ECO:0000313" key="3">
    <source>
        <dbReference type="EMBL" id="QWY77206.1"/>
    </source>
</evidence>
<dbReference type="AlphaFoldDB" id="A0A8F3DWJ8"/>
<gene>
    <name evidence="2" type="ORF">FEMY_22470</name>
    <name evidence="3" type="ORF">JZL65_12170</name>
</gene>
<dbReference type="EMBL" id="LRRD01000087">
    <property type="protein sequence ID" value="KXW57232.1"/>
    <property type="molecule type" value="Genomic_DNA"/>
</dbReference>
<name>A0A8F3DWJ8_9PROT</name>
<evidence type="ECO:0000313" key="4">
    <source>
        <dbReference type="Proteomes" id="UP000075653"/>
    </source>
</evidence>
<dbReference type="RefSeq" id="WP_051862684.1">
    <property type="nucleotide sequence ID" value="NZ_CP053675.1"/>
</dbReference>
<dbReference type="GeneID" id="301710504"/>
<proteinExistence type="predicted"/>
<dbReference type="Proteomes" id="UP000683551">
    <property type="component" value="Chromosome"/>
</dbReference>
<dbReference type="OrthoDB" id="6116130at2"/>
<accession>A0A149VVJ2</accession>
<sequence length="243" mass="26293">MAPTGSEGLIEKLALIPDGGEVFHGVAPLLERWCARLAEVFDAEGTSAMVFDGEGLQLCAHYGDLPAVAYRGKTKQGEGIAGQVLASGKPLLVEDIEASEFFSQARYPKNQGKSFLSVPLLRDGQVAGIMNVRGGFQRPYEAQELHGLTIAGLLVERDIQLVQMRGVLRSNFITVALEKAHRPDLNAMVKAAEDPGKLAKLLARSFYRELRKAGFASTQIIMAATEIISGLGSSLRDARKKDR</sequence>
<dbReference type="PATRIC" id="fig|1789004.3.peg.2361"/>
<dbReference type="SMART" id="SM00065">
    <property type="entry name" value="GAF"/>
    <property type="match status" value="1"/>
</dbReference>
<reference evidence="3" key="2">
    <citation type="submission" date="2021-02" db="EMBL/GenBank/DDBJ databases">
        <title>Comparative genomics of Ferrovum myxofaciens strains, predominant extremophile bacteria forming large biofilm stalactites in acid mine ecosystems.</title>
        <authorList>
            <person name="Burkartova K."/>
            <person name="Ridl J."/>
            <person name="Pajer P."/>
            <person name="Falteisek L."/>
        </authorList>
    </citation>
    <scope>NUCLEOTIDE SEQUENCE</scope>
    <source>
        <strain evidence="3">MI1III</strain>
    </source>
</reference>
<dbReference type="Pfam" id="PF13185">
    <property type="entry name" value="GAF_2"/>
    <property type="match status" value="1"/>
</dbReference>
<reference evidence="2 4" key="1">
    <citation type="submission" date="2016-01" db="EMBL/GenBank/DDBJ databases">
        <title>Genome sequence of the acidophilic iron oxidising Ferrovum strain Z-31.</title>
        <authorList>
            <person name="Poehlein A."/>
            <person name="Ullrich S.R."/>
            <person name="Schloemann M."/>
            <person name="Muehling M."/>
            <person name="Daniel R."/>
        </authorList>
    </citation>
    <scope>NUCLEOTIDE SEQUENCE [LARGE SCALE GENOMIC DNA]</scope>
    <source>
        <strain evidence="2 4">Z-31</strain>
    </source>
</reference>